<evidence type="ECO:0000256" key="8">
    <source>
        <dbReference type="PROSITE-ProRule" id="PRU00221"/>
    </source>
</evidence>
<feature type="non-terminal residue" evidence="10">
    <location>
        <position position="275"/>
    </location>
</feature>
<dbReference type="InterPro" id="IPR001680">
    <property type="entry name" value="WD40_rpt"/>
</dbReference>
<keyword evidence="2" id="KW-0396">Initiation factor</keyword>
<dbReference type="Gene3D" id="2.130.10.10">
    <property type="entry name" value="YVTN repeat-like/Quinoprotein amine dehydrogenase"/>
    <property type="match status" value="1"/>
</dbReference>
<accession>Q7XZ13</accession>
<dbReference type="GO" id="GO:0002183">
    <property type="term" value="P:cytoplasmic translational initiation"/>
    <property type="evidence" value="ECO:0007669"/>
    <property type="project" value="TreeGrafter"/>
</dbReference>
<feature type="repeat" description="WD" evidence="8">
    <location>
        <begin position="48"/>
        <end position="89"/>
    </location>
</feature>
<evidence type="ECO:0000256" key="1">
    <source>
        <dbReference type="ARBA" id="ARBA00022490"/>
    </source>
</evidence>
<comment type="similarity">
    <text evidence="6">Belongs to the WD repeat STRAP family.</text>
</comment>
<keyword evidence="3 8" id="KW-0853">WD repeat</keyword>
<feature type="repeat" description="WD" evidence="8">
    <location>
        <begin position="6"/>
        <end position="47"/>
    </location>
</feature>
<evidence type="ECO:0000313" key="10">
    <source>
        <dbReference type="EMBL" id="AAM94012.1"/>
    </source>
</evidence>
<evidence type="ECO:0000256" key="2">
    <source>
        <dbReference type="ARBA" id="ARBA00022540"/>
    </source>
</evidence>
<dbReference type="GO" id="GO:0003723">
    <property type="term" value="F:RNA binding"/>
    <property type="evidence" value="ECO:0007669"/>
    <property type="project" value="TreeGrafter"/>
</dbReference>
<keyword evidence="1" id="KW-0963">Cytoplasm</keyword>
<dbReference type="InterPro" id="IPR015943">
    <property type="entry name" value="WD40/YVTN_repeat-like_dom_sf"/>
</dbReference>
<protein>
    <recommendedName>
        <fullName evidence="7">Serine-threonine kinase receptor-associated protein</fullName>
    </recommendedName>
</protein>
<evidence type="ECO:0000256" key="7">
    <source>
        <dbReference type="ARBA" id="ARBA00040390"/>
    </source>
</evidence>
<dbReference type="GO" id="GO:0071541">
    <property type="term" value="C:eukaryotic translation initiation factor 3 complex, eIF3m"/>
    <property type="evidence" value="ECO:0007669"/>
    <property type="project" value="TreeGrafter"/>
</dbReference>
<feature type="repeat" description="WD" evidence="8">
    <location>
        <begin position="142"/>
        <end position="183"/>
    </location>
</feature>
<dbReference type="PANTHER" id="PTHR19877">
    <property type="entry name" value="EUKARYOTIC TRANSLATION INITIATION FACTOR 3 SUBUNIT I"/>
    <property type="match status" value="1"/>
</dbReference>
<dbReference type="Pfam" id="PF24805">
    <property type="entry name" value="EIF3I"/>
    <property type="match status" value="1"/>
</dbReference>
<feature type="repeat" description="WD" evidence="8">
    <location>
        <begin position="184"/>
        <end position="225"/>
    </location>
</feature>
<keyword evidence="4" id="KW-0677">Repeat</keyword>
<keyword evidence="5" id="KW-0648">Protein biosynthesis</keyword>
<evidence type="ECO:0000256" key="3">
    <source>
        <dbReference type="ARBA" id="ARBA00022574"/>
    </source>
</evidence>
<feature type="region of interest" description="Disordered" evidence="9">
    <location>
        <begin position="255"/>
        <end position="275"/>
    </location>
</feature>
<dbReference type="AlphaFoldDB" id="Q7XZ13"/>
<sequence length="275" mass="31077">MRPLLLKGHERPLTRVKFNRDGDLLFTAAMDKAPTLWRASSGERLGTYHGHNGAVQDLDISHNTERIITGSGDNSAILWNAETGQPIFKWEFKSPARAVAFSPGDSHVAIATANLMGQQSNVYVYRHDRTTEEQETEPVIVLEGHTATIVRVLWYPTAEYILTAARDLTLRKWEVSTGKEADLVEAHTSAIQDCQWGPDGMTMITSSKDQSAKLWSFHDFQLLKNVLHGSFPVNSCRNLAHFLAHLAWWGVRRQPQVNDHPPDRQGKFRSQRFSH</sequence>
<evidence type="ECO:0000256" key="9">
    <source>
        <dbReference type="SAM" id="MobiDB-lite"/>
    </source>
</evidence>
<dbReference type="InterPro" id="IPR019775">
    <property type="entry name" value="WD40_repeat_CS"/>
</dbReference>
<dbReference type="SUPFAM" id="SSF50978">
    <property type="entry name" value="WD40 repeat-like"/>
    <property type="match status" value="1"/>
</dbReference>
<dbReference type="SMART" id="SM00320">
    <property type="entry name" value="WD40"/>
    <property type="match status" value="5"/>
</dbReference>
<evidence type="ECO:0000256" key="4">
    <source>
        <dbReference type="ARBA" id="ARBA00022737"/>
    </source>
</evidence>
<dbReference type="InterPro" id="IPR036322">
    <property type="entry name" value="WD40_repeat_dom_sf"/>
</dbReference>
<dbReference type="PROSITE" id="PS50294">
    <property type="entry name" value="WD_REPEATS_REGION"/>
    <property type="match status" value="4"/>
</dbReference>
<keyword evidence="10" id="KW-0675">Receptor</keyword>
<dbReference type="PROSITE" id="PS00678">
    <property type="entry name" value="WD_REPEATS_1"/>
    <property type="match status" value="1"/>
</dbReference>
<evidence type="ECO:0000256" key="5">
    <source>
        <dbReference type="ARBA" id="ARBA00022917"/>
    </source>
</evidence>
<dbReference type="EMBL" id="AY123140">
    <property type="protein sequence ID" value="AAM94012.1"/>
    <property type="molecule type" value="mRNA"/>
</dbReference>
<reference evidence="10" key="1">
    <citation type="submission" date="2002-06" db="EMBL/GenBank/DDBJ databases">
        <authorList>
            <person name="Liu C.L."/>
            <person name="Lee Y.K."/>
            <person name="Lee H.K."/>
        </authorList>
    </citation>
    <scope>NUCLEOTIDE SEQUENCE</scope>
</reference>
<dbReference type="PROSITE" id="PS50082">
    <property type="entry name" value="WD_REPEATS_2"/>
    <property type="match status" value="4"/>
</dbReference>
<evidence type="ECO:0000256" key="6">
    <source>
        <dbReference type="ARBA" id="ARBA00038394"/>
    </source>
</evidence>
<dbReference type="PANTHER" id="PTHR19877:SF1">
    <property type="entry name" value="EUKARYOTIC TRANSLATION INITIATION FACTOR 3 SUBUNIT I"/>
    <property type="match status" value="1"/>
</dbReference>
<proteinExistence type="evidence at transcript level"/>
<name>Q7XZ13_GRIJA</name>
<organism evidence="10">
    <name type="scientific">Griffithsia japonica</name>
    <name type="common">Red alga</name>
    <dbReference type="NCBI Taxonomy" id="83288"/>
    <lineage>
        <taxon>Eukaryota</taxon>
        <taxon>Rhodophyta</taxon>
        <taxon>Florideophyceae</taxon>
        <taxon>Rhodymeniophycidae</taxon>
        <taxon>Ceramiales</taxon>
        <taxon>Ceramiaceae</taxon>
        <taxon>Griffithsia</taxon>
    </lineage>
</organism>
<dbReference type="GO" id="GO:0003743">
    <property type="term" value="F:translation initiation factor activity"/>
    <property type="evidence" value="ECO:0007669"/>
    <property type="project" value="UniProtKB-KW"/>
</dbReference>
<dbReference type="InterPro" id="IPR027525">
    <property type="entry name" value="eIF3i"/>
</dbReference>